<dbReference type="InterPro" id="IPR038401">
    <property type="entry name" value="Rev1_C_sf"/>
</dbReference>
<dbReference type="GO" id="GO:0003887">
    <property type="term" value="F:DNA-directed DNA polymerase activity"/>
    <property type="evidence" value="ECO:0007669"/>
    <property type="project" value="InterPro"/>
</dbReference>
<dbReference type="AlphaFoldDB" id="A0A0N4V9B9"/>
<dbReference type="GO" id="GO:0070987">
    <property type="term" value="P:error-free translesion synthesis"/>
    <property type="evidence" value="ECO:0007669"/>
    <property type="project" value="TreeGrafter"/>
</dbReference>
<dbReference type="Gene3D" id="3.40.50.10190">
    <property type="entry name" value="BRCT domain"/>
    <property type="match status" value="1"/>
</dbReference>
<keyword evidence="11" id="KW-0234">DNA repair</keyword>
<dbReference type="InterPro" id="IPR001126">
    <property type="entry name" value="UmuC"/>
</dbReference>
<dbReference type="InterPro" id="IPR036420">
    <property type="entry name" value="BRCT_dom_sf"/>
</dbReference>
<feature type="domain" description="UmuC" evidence="14">
    <location>
        <begin position="385"/>
        <end position="573"/>
    </location>
</feature>
<keyword evidence="8" id="KW-0227">DNA damage</keyword>
<organism evidence="17">
    <name type="scientific">Enterobius vermicularis</name>
    <name type="common">Human pinworm</name>
    <dbReference type="NCBI Taxonomy" id="51028"/>
    <lineage>
        <taxon>Eukaryota</taxon>
        <taxon>Metazoa</taxon>
        <taxon>Ecdysozoa</taxon>
        <taxon>Nematoda</taxon>
        <taxon>Chromadorea</taxon>
        <taxon>Rhabditida</taxon>
        <taxon>Spirurina</taxon>
        <taxon>Oxyuridomorpha</taxon>
        <taxon>Oxyuroidea</taxon>
        <taxon>Oxyuridae</taxon>
        <taxon>Enterobius</taxon>
    </lineage>
</organism>
<evidence type="ECO:0000256" key="11">
    <source>
        <dbReference type="ARBA" id="ARBA00023204"/>
    </source>
</evidence>
<dbReference type="InterPro" id="IPR017961">
    <property type="entry name" value="DNA_pol_Y-fam_little_finger"/>
</dbReference>
<dbReference type="PROSITE" id="PS50172">
    <property type="entry name" value="BRCT"/>
    <property type="match status" value="1"/>
</dbReference>
<evidence type="ECO:0000256" key="2">
    <source>
        <dbReference type="ARBA" id="ARBA00010945"/>
    </source>
</evidence>
<dbReference type="GO" id="GO:0017125">
    <property type="term" value="F:deoxycytidyl transferase activity"/>
    <property type="evidence" value="ECO:0007669"/>
    <property type="project" value="TreeGrafter"/>
</dbReference>
<dbReference type="PROSITE" id="PS50173">
    <property type="entry name" value="UMUC"/>
    <property type="match status" value="1"/>
</dbReference>
<keyword evidence="7" id="KW-0479">Metal-binding</keyword>
<dbReference type="GO" id="GO:0046872">
    <property type="term" value="F:metal ion binding"/>
    <property type="evidence" value="ECO:0007669"/>
    <property type="project" value="UniProtKB-KW"/>
</dbReference>
<evidence type="ECO:0000256" key="7">
    <source>
        <dbReference type="ARBA" id="ARBA00022723"/>
    </source>
</evidence>
<dbReference type="Gene3D" id="1.20.58.1280">
    <property type="entry name" value="DNA repair protein Rev1, C-terminal domain"/>
    <property type="match status" value="1"/>
</dbReference>
<evidence type="ECO:0000256" key="3">
    <source>
        <dbReference type="ARBA" id="ARBA00020399"/>
    </source>
</evidence>
<keyword evidence="12" id="KW-0539">Nucleus</keyword>
<keyword evidence="5" id="KW-0808">Transferase</keyword>
<dbReference type="Gene3D" id="3.40.1170.60">
    <property type="match status" value="1"/>
</dbReference>
<dbReference type="FunFam" id="3.30.1490.100:FF:000001">
    <property type="entry name" value="DNA repair protein REV1"/>
    <property type="match status" value="1"/>
</dbReference>
<dbReference type="Pfam" id="PF21999">
    <property type="entry name" value="IMS_HHH_1"/>
    <property type="match status" value="1"/>
</dbReference>
<dbReference type="GO" id="GO:0003684">
    <property type="term" value="F:damaged DNA binding"/>
    <property type="evidence" value="ECO:0007669"/>
    <property type="project" value="InterPro"/>
</dbReference>
<dbReference type="InterPro" id="IPR043502">
    <property type="entry name" value="DNA/RNA_pol_sf"/>
</dbReference>
<evidence type="ECO:0000313" key="15">
    <source>
        <dbReference type="EMBL" id="VDD91797.1"/>
    </source>
</evidence>
<dbReference type="SUPFAM" id="SSF100879">
    <property type="entry name" value="Lesion bypass DNA polymerase (Y-family), little finger domain"/>
    <property type="match status" value="1"/>
</dbReference>
<dbReference type="Pfam" id="PF00817">
    <property type="entry name" value="IMS"/>
    <property type="match status" value="1"/>
</dbReference>
<gene>
    <name evidence="15" type="ORF">EVEC_LOCUS6548</name>
</gene>
<dbReference type="SUPFAM" id="SSF56672">
    <property type="entry name" value="DNA/RNA polymerases"/>
    <property type="match status" value="1"/>
</dbReference>
<dbReference type="PANTHER" id="PTHR45990:SF1">
    <property type="entry name" value="DNA REPAIR PROTEIN REV1"/>
    <property type="match status" value="1"/>
</dbReference>
<name>A0A0N4V9B9_ENTVE</name>
<dbReference type="OrthoDB" id="427711at2759"/>
<dbReference type="PANTHER" id="PTHR45990">
    <property type="entry name" value="DNA REPAIR PROTEIN REV1"/>
    <property type="match status" value="1"/>
</dbReference>
<keyword evidence="10" id="KW-0238">DNA-binding</keyword>
<dbReference type="WBParaSite" id="EVEC_0000702701-mRNA-1">
    <property type="protein sequence ID" value="EVEC_0000702701-mRNA-1"/>
    <property type="gene ID" value="EVEC_0000702701"/>
</dbReference>
<dbReference type="GO" id="GO:0042276">
    <property type="term" value="P:error-prone translesion synthesis"/>
    <property type="evidence" value="ECO:0007669"/>
    <property type="project" value="TreeGrafter"/>
</dbReference>
<evidence type="ECO:0000313" key="16">
    <source>
        <dbReference type="Proteomes" id="UP000274131"/>
    </source>
</evidence>
<reference evidence="17" key="1">
    <citation type="submission" date="2017-02" db="UniProtKB">
        <authorList>
            <consortium name="WormBaseParasite"/>
        </authorList>
    </citation>
    <scope>IDENTIFICATION</scope>
</reference>
<evidence type="ECO:0000256" key="4">
    <source>
        <dbReference type="ARBA" id="ARBA00022634"/>
    </source>
</evidence>
<dbReference type="Gene3D" id="3.30.1490.100">
    <property type="entry name" value="DNA polymerase, Y-family, little finger domain"/>
    <property type="match status" value="1"/>
</dbReference>
<evidence type="ECO:0000259" key="14">
    <source>
        <dbReference type="PROSITE" id="PS50173"/>
    </source>
</evidence>
<dbReference type="Pfam" id="PF00533">
    <property type="entry name" value="BRCT"/>
    <property type="match status" value="1"/>
</dbReference>
<dbReference type="InterPro" id="IPR036775">
    <property type="entry name" value="DNA_pol_Y-fam_lit_finger_sf"/>
</dbReference>
<dbReference type="InterPro" id="IPR043128">
    <property type="entry name" value="Rev_trsase/Diguanyl_cyclase"/>
</dbReference>
<evidence type="ECO:0000259" key="13">
    <source>
        <dbReference type="PROSITE" id="PS50172"/>
    </source>
</evidence>
<dbReference type="InterPro" id="IPR053848">
    <property type="entry name" value="IMS_HHH_1"/>
</dbReference>
<dbReference type="Gene3D" id="1.10.150.20">
    <property type="entry name" value="5' to 3' exonuclease, C-terminal subdomain"/>
    <property type="match status" value="1"/>
</dbReference>
<accession>A0A0N4V9B9</accession>
<dbReference type="Gene3D" id="3.30.70.270">
    <property type="match status" value="1"/>
</dbReference>
<evidence type="ECO:0000256" key="12">
    <source>
        <dbReference type="ARBA" id="ARBA00023242"/>
    </source>
</evidence>
<evidence type="ECO:0000256" key="5">
    <source>
        <dbReference type="ARBA" id="ARBA00022679"/>
    </source>
</evidence>
<dbReference type="Pfam" id="PF11799">
    <property type="entry name" value="IMS_C"/>
    <property type="match status" value="1"/>
</dbReference>
<feature type="domain" description="BRCT" evidence="13">
    <location>
        <begin position="214"/>
        <end position="297"/>
    </location>
</feature>
<evidence type="ECO:0000256" key="1">
    <source>
        <dbReference type="ARBA" id="ARBA00004123"/>
    </source>
</evidence>
<proteinExistence type="inferred from homology"/>
<sequence length="937" mass="106625">MNFRWPEGSFPRSLKISIALTSNRNFRLHIQKPMFLYFHTSASNQRFTVIKICAHYVLIFAQSISIRSTRSVYLLEQYKGYGSEEFTEFTSTVTTLQYNNFRKLSGLEEARCTVYFQPRWNFAKKSTCYGFESQKCNCSCKVSKWSCFCGITLINSVTCSAVCYIIFNMEREPVPGTSTDKQEKETVAEQWKRYMDTKKAKLMHQINYMIEKEVLSNIFDGVSIFVNGYTNPPASELRHLVQLHGGEYHVYYEYGKTTYTVATHVAKGKSAKLRKNEKIIHPHIKAGERLPDEGYLLPKEGGLPRAVAAALADSRSASARNAANDPNYINNFYQRSRLHLISTLAQEMRRFVLDLRQSPPEKFASRDRLHVLAASHFTVPPRECICHIDLDCFFVSVALRSRPDLIGKPVAVAHSRGTGYGAGLSDVASCSYEARAVGVRNGMPVREAKKLCPNLICTPYQFEEYRTTSKQIYEIVSRYTVDIRAVSCDEMYVTLESLCKEMHITDIMGIVAFIRDEIYHETGCHASVGIGSNMLLARLATRHAKPNGQFLVRDEQVEVFMKKEKISSLPGIGYSTRGKFEANFGAMETCEELQKVPMEKLQSLLGTKAGLQIYNLCRGIDKNQNLLEVSSRKSVSCDVNYGIRFTKESELFDFLRKLSYQMEQKINTARVSGSSLTLRLLVRSADAPIEPEKYMGCGQCDVLTRSTHLLSKPLSSATVIFEEAKRLAKALNPVIPDLRGIGLQLTHLKEEINPVLPKQVPHTLADFFKVQGAPRKKINKEVVLEEDLFFKKAVRESIRDEAERKLKRVHVRPFYYDVCDDLEVKAKMSNVLSAVVPGFFISRGNGTKLLFFRIRNHSISKYVRVTFLEPLKQEVDNLVIYFYQLVQCEDLPTVVSQLRFLERKSLESSGQWGLVVATLKSFVQELCESQFGSRIYI</sequence>
<dbReference type="SUPFAM" id="SSF52113">
    <property type="entry name" value="BRCT domain"/>
    <property type="match status" value="1"/>
</dbReference>
<dbReference type="InterPro" id="IPR001357">
    <property type="entry name" value="BRCT_dom"/>
</dbReference>
<evidence type="ECO:0000256" key="8">
    <source>
        <dbReference type="ARBA" id="ARBA00022763"/>
    </source>
</evidence>
<evidence type="ECO:0000313" key="17">
    <source>
        <dbReference type="WBParaSite" id="EVEC_0000702701-mRNA-1"/>
    </source>
</evidence>
<evidence type="ECO:0000256" key="6">
    <source>
        <dbReference type="ARBA" id="ARBA00022695"/>
    </source>
</evidence>
<keyword evidence="9" id="KW-0460">Magnesium</keyword>
<dbReference type="STRING" id="51028.A0A0N4V9B9"/>
<dbReference type="GO" id="GO:0006281">
    <property type="term" value="P:DNA repair"/>
    <property type="evidence" value="ECO:0007669"/>
    <property type="project" value="UniProtKB-KW"/>
</dbReference>
<reference evidence="15 16" key="2">
    <citation type="submission" date="2018-10" db="EMBL/GenBank/DDBJ databases">
        <authorList>
            <consortium name="Pathogen Informatics"/>
        </authorList>
    </citation>
    <scope>NUCLEOTIDE SEQUENCE [LARGE SCALE GENOMIC DNA]</scope>
</reference>
<evidence type="ECO:0000256" key="9">
    <source>
        <dbReference type="ARBA" id="ARBA00022842"/>
    </source>
</evidence>
<protein>
    <recommendedName>
        <fullName evidence="3">DNA repair protein REV1</fullName>
    </recommendedName>
</protein>
<keyword evidence="4" id="KW-0237">DNA synthesis</keyword>
<keyword evidence="16" id="KW-1185">Reference proteome</keyword>
<dbReference type="Proteomes" id="UP000274131">
    <property type="component" value="Unassembled WGS sequence"/>
</dbReference>
<evidence type="ECO:0000256" key="10">
    <source>
        <dbReference type="ARBA" id="ARBA00023125"/>
    </source>
</evidence>
<dbReference type="Gene3D" id="6.10.250.1490">
    <property type="match status" value="1"/>
</dbReference>
<dbReference type="GO" id="GO:0005634">
    <property type="term" value="C:nucleus"/>
    <property type="evidence" value="ECO:0007669"/>
    <property type="project" value="UniProtKB-SubCell"/>
</dbReference>
<keyword evidence="6" id="KW-0548">Nucleotidyltransferase</keyword>
<dbReference type="EMBL" id="UXUI01008555">
    <property type="protein sequence ID" value="VDD91797.1"/>
    <property type="molecule type" value="Genomic_DNA"/>
</dbReference>
<comment type="similarity">
    <text evidence="2">Belongs to the DNA polymerase type-Y family.</text>
</comment>
<comment type="subcellular location">
    <subcellularLocation>
        <location evidence="1">Nucleus</location>
    </subcellularLocation>
</comment>